<accession>A0ABT6MAG9</accession>
<evidence type="ECO:0000259" key="8">
    <source>
        <dbReference type="PROSITE" id="PS51085"/>
    </source>
</evidence>
<dbReference type="PROSITE" id="PS51085">
    <property type="entry name" value="2FE2S_FER_2"/>
    <property type="match status" value="1"/>
</dbReference>
<dbReference type="Gene3D" id="2.40.30.10">
    <property type="entry name" value="Translation factors"/>
    <property type="match status" value="1"/>
</dbReference>
<evidence type="ECO:0000256" key="2">
    <source>
        <dbReference type="ARBA" id="ARBA00022630"/>
    </source>
</evidence>
<keyword evidence="2" id="KW-0285">Flavoprotein</keyword>
<dbReference type="PRINTS" id="PR00409">
    <property type="entry name" value="PHDIOXRDTASE"/>
</dbReference>
<dbReference type="InterPro" id="IPR036010">
    <property type="entry name" value="2Fe-2S_ferredoxin-like_sf"/>
</dbReference>
<keyword evidence="11" id="KW-1185">Reference proteome</keyword>
<evidence type="ECO:0000313" key="11">
    <source>
        <dbReference type="Proteomes" id="UP001160334"/>
    </source>
</evidence>
<comment type="cofactor">
    <cofactor evidence="1">
        <name>FAD</name>
        <dbReference type="ChEBI" id="CHEBI:57692"/>
    </cofactor>
</comment>
<keyword evidence="6" id="KW-0408">Iron</keyword>
<dbReference type="InterPro" id="IPR039261">
    <property type="entry name" value="FNR_nucleotide-bd"/>
</dbReference>
<dbReference type="SUPFAM" id="SSF63380">
    <property type="entry name" value="Riboflavin synthase domain-like"/>
    <property type="match status" value="1"/>
</dbReference>
<dbReference type="InterPro" id="IPR017938">
    <property type="entry name" value="Riboflavin_synthase-like_b-brl"/>
</dbReference>
<dbReference type="Gene3D" id="3.40.50.80">
    <property type="entry name" value="Nucleotide-binding domain of ferredoxin-NADP reductase (FNR) module"/>
    <property type="match status" value="1"/>
</dbReference>
<dbReference type="CDD" id="cd06185">
    <property type="entry name" value="PDR_like"/>
    <property type="match status" value="1"/>
</dbReference>
<dbReference type="PANTHER" id="PTHR47354">
    <property type="entry name" value="NADH OXIDOREDUCTASE HCR"/>
    <property type="match status" value="1"/>
</dbReference>
<reference evidence="10 11" key="1">
    <citation type="submission" date="2023-04" db="EMBL/GenBank/DDBJ databases">
        <title>Forest soil microbial communities from Buena Vista Peninsula, Colon Province, Panama.</title>
        <authorList>
            <person name="Bouskill N."/>
        </authorList>
    </citation>
    <scope>NUCLEOTIDE SEQUENCE [LARGE SCALE GENOMIC DNA]</scope>
    <source>
        <strain evidence="10 11">CFH S0262</strain>
    </source>
</reference>
<dbReference type="PROSITE" id="PS51384">
    <property type="entry name" value="FAD_FR"/>
    <property type="match status" value="1"/>
</dbReference>
<evidence type="ECO:0000256" key="6">
    <source>
        <dbReference type="ARBA" id="ARBA00023004"/>
    </source>
</evidence>
<dbReference type="SUPFAM" id="SSF54292">
    <property type="entry name" value="2Fe-2S ferredoxin-like"/>
    <property type="match status" value="1"/>
</dbReference>
<dbReference type="InterPro" id="IPR012675">
    <property type="entry name" value="Beta-grasp_dom_sf"/>
</dbReference>
<proteinExistence type="predicted"/>
<dbReference type="InterPro" id="IPR001041">
    <property type="entry name" value="2Fe-2S_ferredoxin-type"/>
</dbReference>
<dbReference type="PROSITE" id="PS00197">
    <property type="entry name" value="2FE2S_FER_1"/>
    <property type="match status" value="1"/>
</dbReference>
<dbReference type="SUPFAM" id="SSF52343">
    <property type="entry name" value="Ferredoxin reductase-like, C-terminal NADP-linked domain"/>
    <property type="match status" value="1"/>
</dbReference>
<dbReference type="InterPro" id="IPR001433">
    <property type="entry name" value="OxRdtase_FAD/NAD-bd"/>
</dbReference>
<keyword evidence="3" id="KW-0001">2Fe-2S</keyword>
<dbReference type="EMBL" id="JARXVC010000004">
    <property type="protein sequence ID" value="MDH6280776.1"/>
    <property type="molecule type" value="Genomic_DNA"/>
</dbReference>
<evidence type="ECO:0000259" key="9">
    <source>
        <dbReference type="PROSITE" id="PS51384"/>
    </source>
</evidence>
<name>A0ABT6MAG9_9NOCA</name>
<organism evidence="10 11">
    <name type="scientific">Prescottella agglutinans</name>
    <dbReference type="NCBI Taxonomy" id="1644129"/>
    <lineage>
        <taxon>Bacteria</taxon>
        <taxon>Bacillati</taxon>
        <taxon>Actinomycetota</taxon>
        <taxon>Actinomycetes</taxon>
        <taxon>Mycobacteriales</taxon>
        <taxon>Nocardiaceae</taxon>
        <taxon>Prescottella</taxon>
    </lineage>
</organism>
<dbReference type="PANTHER" id="PTHR47354:SF1">
    <property type="entry name" value="CARNITINE MONOOXYGENASE REDUCTASE SUBUNIT"/>
    <property type="match status" value="1"/>
</dbReference>
<dbReference type="InterPro" id="IPR017927">
    <property type="entry name" value="FAD-bd_FR_type"/>
</dbReference>
<gene>
    <name evidence="10" type="ORF">M2280_001989</name>
</gene>
<keyword evidence="5" id="KW-0560">Oxidoreductase</keyword>
<evidence type="ECO:0000256" key="4">
    <source>
        <dbReference type="ARBA" id="ARBA00022723"/>
    </source>
</evidence>
<dbReference type="RefSeq" id="WP_280760118.1">
    <property type="nucleotide sequence ID" value="NZ_JARXVC010000004.1"/>
</dbReference>
<evidence type="ECO:0000313" key="10">
    <source>
        <dbReference type="EMBL" id="MDH6280776.1"/>
    </source>
</evidence>
<evidence type="ECO:0000256" key="3">
    <source>
        <dbReference type="ARBA" id="ARBA00022714"/>
    </source>
</evidence>
<keyword evidence="7" id="KW-0411">Iron-sulfur</keyword>
<sequence length="337" mass="36041">MGISATTDTTAIGHGRANLQFDGLARVVRRSEESQGVVSIELVSAEPDAELPVWEPGAHVDVTLDNGLVRQYSLSGDPGDRGVWRLGILREVDGRGGSKWIHDVLRSGDTIAVRGPRNNFPLVDSSRYIFLAGGIGITPILPMIREAARRGADWSLHYGGRTRSTMAFLDELAALDGGSGRVVVHPQDEEGILDLPGILGTPGEGTAVYCCGPVGLIDATERFSLSWQRGRLHVERFAASPSSVGSESNDAIEVVCDQSGVTLEVPPELSILEAVENAGLQVMSSCTEGICGSCETRVISGEPDHRDSLLTEEERESGETMLICVSRARTARLVLDL</sequence>
<dbReference type="CDD" id="cd00207">
    <property type="entry name" value="fer2"/>
    <property type="match status" value="1"/>
</dbReference>
<dbReference type="Proteomes" id="UP001160334">
    <property type="component" value="Unassembled WGS sequence"/>
</dbReference>
<protein>
    <submittedName>
        <fullName evidence="10">Ferredoxin-NADP reductase</fullName>
    </submittedName>
</protein>
<evidence type="ECO:0000256" key="5">
    <source>
        <dbReference type="ARBA" id="ARBA00023002"/>
    </source>
</evidence>
<dbReference type="InterPro" id="IPR006058">
    <property type="entry name" value="2Fe2S_fd_BS"/>
</dbReference>
<dbReference type="Pfam" id="PF00175">
    <property type="entry name" value="NAD_binding_1"/>
    <property type="match status" value="1"/>
</dbReference>
<dbReference type="Gene3D" id="3.10.20.30">
    <property type="match status" value="1"/>
</dbReference>
<evidence type="ECO:0000256" key="7">
    <source>
        <dbReference type="ARBA" id="ARBA00023014"/>
    </source>
</evidence>
<feature type="domain" description="2Fe-2S ferredoxin-type" evidence="8">
    <location>
        <begin position="250"/>
        <end position="337"/>
    </location>
</feature>
<feature type="domain" description="FAD-binding FR-type" evidence="9">
    <location>
        <begin position="20"/>
        <end position="123"/>
    </location>
</feature>
<comment type="caution">
    <text evidence="10">The sequence shown here is derived from an EMBL/GenBank/DDBJ whole genome shotgun (WGS) entry which is preliminary data.</text>
</comment>
<evidence type="ECO:0000256" key="1">
    <source>
        <dbReference type="ARBA" id="ARBA00001974"/>
    </source>
</evidence>
<dbReference type="InterPro" id="IPR050415">
    <property type="entry name" value="MRET"/>
</dbReference>
<dbReference type="Pfam" id="PF00111">
    <property type="entry name" value="Fer2"/>
    <property type="match status" value="1"/>
</dbReference>
<keyword evidence="4" id="KW-0479">Metal-binding</keyword>